<accession>A0A1T4MZ28</accession>
<dbReference type="Proteomes" id="UP000189956">
    <property type="component" value="Unassembled WGS sequence"/>
</dbReference>
<dbReference type="Gene3D" id="3.40.390.70">
    <property type="match status" value="1"/>
</dbReference>
<proteinExistence type="predicted"/>
<sequence>MNTKILSLLSLLILVVSGCSREKLSDLSVVDSNKVERQHNELDRWIRETLTLPYGIEVIYRWERNAAQPGSFTYPPKADNVKAVLETAKHLWIDLYTQDEFGGKDFMKGKAPIKIYMYGGKNVDIHGFELLSNATAIGSEMHIYNVNDFDPKDQSKVYALMRSVHHQFARRLSELFAYDRDKFLAISKNRYVSSTGDYLATVQKGITDRSRIFSISDYGNKRGTLTINALLSAQDDFCEIVSATITYTAKDIKQAIRNAQTPYPSGDDPQDQQRALEAAKQAHHELVTKLDFVNDYFSKTVGINMVRFQRASNKLMRTYLSTEEKSETDR</sequence>
<dbReference type="AlphaFoldDB" id="A0A1T4MZ28"/>
<gene>
    <name evidence="1" type="ORF">SAMN02745205_01724</name>
</gene>
<dbReference type="Pfam" id="PF15890">
    <property type="entry name" value="Peptidase_Mx1"/>
    <property type="match status" value="1"/>
</dbReference>
<keyword evidence="1" id="KW-0449">Lipoprotein</keyword>
<name>A0A1T4MZ28_PORCN</name>
<organism evidence="1 2">
    <name type="scientific">Porphyromonas cangingivalis</name>
    <dbReference type="NCBI Taxonomy" id="36874"/>
    <lineage>
        <taxon>Bacteria</taxon>
        <taxon>Pseudomonadati</taxon>
        <taxon>Bacteroidota</taxon>
        <taxon>Bacteroidia</taxon>
        <taxon>Bacteroidales</taxon>
        <taxon>Porphyromonadaceae</taxon>
        <taxon>Porphyromonas</taxon>
    </lineage>
</organism>
<keyword evidence="1" id="KW-0378">Hydrolase</keyword>
<dbReference type="NCBIfam" id="TIGR04549">
    <property type="entry name" value="LP_HExxH_w_tonB"/>
    <property type="match status" value="1"/>
</dbReference>
<dbReference type="InterPro" id="IPR030890">
    <property type="entry name" value="LP_HExxH_w_TonB"/>
</dbReference>
<dbReference type="GO" id="GO:0016787">
    <property type="term" value="F:hydrolase activity"/>
    <property type="evidence" value="ECO:0007669"/>
    <property type="project" value="UniProtKB-KW"/>
</dbReference>
<evidence type="ECO:0000313" key="1">
    <source>
        <dbReference type="EMBL" id="SJZ72106.1"/>
    </source>
</evidence>
<dbReference type="PROSITE" id="PS51257">
    <property type="entry name" value="PROKAR_LIPOPROTEIN"/>
    <property type="match status" value="1"/>
</dbReference>
<dbReference type="EMBL" id="FUWL01000016">
    <property type="protein sequence ID" value="SJZ72106.1"/>
    <property type="molecule type" value="Genomic_DNA"/>
</dbReference>
<reference evidence="1 2" key="1">
    <citation type="submission" date="2017-02" db="EMBL/GenBank/DDBJ databases">
        <authorList>
            <person name="Peterson S.W."/>
        </authorList>
    </citation>
    <scope>NUCLEOTIDE SEQUENCE [LARGE SCALE GENOMIC DNA]</scope>
    <source>
        <strain evidence="1 2">ATCC 700135</strain>
    </source>
</reference>
<evidence type="ECO:0000313" key="2">
    <source>
        <dbReference type="Proteomes" id="UP000189956"/>
    </source>
</evidence>
<protein>
    <submittedName>
        <fullName evidence="1">Substrate import-associated zinc metallohydrolase lipoprotein</fullName>
    </submittedName>
</protein>
<dbReference type="RefSeq" id="WP_025838697.1">
    <property type="nucleotide sequence ID" value="NZ_FUWL01000016.1"/>
</dbReference>